<comment type="caution">
    <text evidence="2">The sequence shown here is derived from an EMBL/GenBank/DDBJ whole genome shotgun (WGS) entry which is preliminary data.</text>
</comment>
<dbReference type="Proteomes" id="UP000573603">
    <property type="component" value="Unassembled WGS sequence"/>
</dbReference>
<feature type="compositionally biased region" description="Low complexity" evidence="1">
    <location>
        <begin position="93"/>
        <end position="104"/>
    </location>
</feature>
<sequence length="147" mass="16093">MSIWGRATIIILNQESMIPPVDQLLEPAHHDLIKERCQSTETTTQPEQLKPTTTTTTTPTTPTTEEPKTTRDESKIVSEETKVTSKEPKTSSEEPNPTSESPKPTSKDIKLSNADSEPTITKSPVPTGNAPPRPRPALLQSLPRSLS</sequence>
<proteinExistence type="predicted"/>
<evidence type="ECO:0000313" key="2">
    <source>
        <dbReference type="EMBL" id="KAF5229477.1"/>
    </source>
</evidence>
<evidence type="ECO:0000256" key="1">
    <source>
        <dbReference type="SAM" id="MobiDB-lite"/>
    </source>
</evidence>
<feature type="compositionally biased region" description="Polar residues" evidence="1">
    <location>
        <begin position="113"/>
        <end position="126"/>
    </location>
</feature>
<organism evidence="2 3">
    <name type="scientific">Fusarium anthophilum</name>
    <dbReference type="NCBI Taxonomy" id="48485"/>
    <lineage>
        <taxon>Eukaryota</taxon>
        <taxon>Fungi</taxon>
        <taxon>Dikarya</taxon>
        <taxon>Ascomycota</taxon>
        <taxon>Pezizomycotina</taxon>
        <taxon>Sordariomycetes</taxon>
        <taxon>Hypocreomycetidae</taxon>
        <taxon>Hypocreales</taxon>
        <taxon>Nectriaceae</taxon>
        <taxon>Fusarium</taxon>
        <taxon>Fusarium fujikuroi species complex</taxon>
    </lineage>
</organism>
<name>A0A8H5DN97_9HYPO</name>
<feature type="compositionally biased region" description="Low complexity" evidence="1">
    <location>
        <begin position="40"/>
        <end position="64"/>
    </location>
</feature>
<feature type="region of interest" description="Disordered" evidence="1">
    <location>
        <begin position="34"/>
        <end position="147"/>
    </location>
</feature>
<accession>A0A8H5DN97</accession>
<gene>
    <name evidence="2" type="ORF">FANTH_14190</name>
</gene>
<evidence type="ECO:0000313" key="3">
    <source>
        <dbReference type="Proteomes" id="UP000573603"/>
    </source>
</evidence>
<feature type="compositionally biased region" description="Basic and acidic residues" evidence="1">
    <location>
        <begin position="65"/>
        <end position="92"/>
    </location>
</feature>
<keyword evidence="3" id="KW-1185">Reference proteome</keyword>
<protein>
    <submittedName>
        <fullName evidence="2">Uncharacterized protein</fullName>
    </submittedName>
</protein>
<dbReference type="EMBL" id="JABEVY010000580">
    <property type="protein sequence ID" value="KAF5229477.1"/>
    <property type="molecule type" value="Genomic_DNA"/>
</dbReference>
<reference evidence="2 3" key="1">
    <citation type="journal article" date="2020" name="BMC Genomics">
        <title>Correction to: Identification and distribution of gene clusters required for synthesis of sphingolipid metabolism inhibitors in diverse species of the filamentous fungus Fusarium.</title>
        <authorList>
            <person name="Kim H.S."/>
            <person name="Lohmar J.M."/>
            <person name="Busman M."/>
            <person name="Brown D.W."/>
            <person name="Naumann T.A."/>
            <person name="Divon H.H."/>
            <person name="Lysoe E."/>
            <person name="Uhlig S."/>
            <person name="Proctor R.H."/>
        </authorList>
    </citation>
    <scope>NUCLEOTIDE SEQUENCE [LARGE SCALE GENOMIC DNA]</scope>
    <source>
        <strain evidence="2 3">NRRL 25214</strain>
    </source>
</reference>
<dbReference type="AlphaFoldDB" id="A0A8H5DN97"/>